<protein>
    <submittedName>
        <fullName evidence="1">Uncharacterized protein</fullName>
    </submittedName>
</protein>
<sequence>MRTRKVICVVLSAAGSIRTRRGGLIPTEACPLARLKSSHNGLSHSCSKWWRGEETIGAFRVARLDKFSVCIARAPLRSTRPGCEGPISRLSFFNLGRRIRRCTTSSRHSLINLLHACFFYPLRTLLVPLTRCYMLYAPR</sequence>
<reference evidence="1" key="1">
    <citation type="journal article" date="2020" name="Stud. Mycol.">
        <title>101 Dothideomycetes genomes: a test case for predicting lifestyles and emergence of pathogens.</title>
        <authorList>
            <person name="Haridas S."/>
            <person name="Albert R."/>
            <person name="Binder M."/>
            <person name="Bloem J."/>
            <person name="Labutti K."/>
            <person name="Salamov A."/>
            <person name="Andreopoulos B."/>
            <person name="Baker S."/>
            <person name="Barry K."/>
            <person name="Bills G."/>
            <person name="Bluhm B."/>
            <person name="Cannon C."/>
            <person name="Castanera R."/>
            <person name="Culley D."/>
            <person name="Daum C."/>
            <person name="Ezra D."/>
            <person name="Gonzalez J."/>
            <person name="Henrissat B."/>
            <person name="Kuo A."/>
            <person name="Liang C."/>
            <person name="Lipzen A."/>
            <person name="Lutzoni F."/>
            <person name="Magnuson J."/>
            <person name="Mondo S."/>
            <person name="Nolan M."/>
            <person name="Ohm R."/>
            <person name="Pangilinan J."/>
            <person name="Park H.-J."/>
            <person name="Ramirez L."/>
            <person name="Alfaro M."/>
            <person name="Sun H."/>
            <person name="Tritt A."/>
            <person name="Yoshinaga Y."/>
            <person name="Zwiers L.-H."/>
            <person name="Turgeon B."/>
            <person name="Goodwin S."/>
            <person name="Spatafora J."/>
            <person name="Crous P."/>
            <person name="Grigoriev I."/>
        </authorList>
    </citation>
    <scope>NUCLEOTIDE SEQUENCE</scope>
    <source>
        <strain evidence="1">CBS 269.34</strain>
    </source>
</reference>
<gene>
    <name evidence="1" type="ORF">BU16DRAFT_65653</name>
</gene>
<name>A0A6A6QNQ4_9PEZI</name>
<keyword evidence="2" id="KW-1185">Reference proteome</keyword>
<dbReference type="AlphaFoldDB" id="A0A6A6QNQ4"/>
<dbReference type="EMBL" id="MU004191">
    <property type="protein sequence ID" value="KAF2494138.1"/>
    <property type="molecule type" value="Genomic_DNA"/>
</dbReference>
<accession>A0A6A6QNQ4</accession>
<dbReference type="Proteomes" id="UP000799750">
    <property type="component" value="Unassembled WGS sequence"/>
</dbReference>
<evidence type="ECO:0000313" key="1">
    <source>
        <dbReference type="EMBL" id="KAF2494138.1"/>
    </source>
</evidence>
<evidence type="ECO:0000313" key="2">
    <source>
        <dbReference type="Proteomes" id="UP000799750"/>
    </source>
</evidence>
<organism evidence="1 2">
    <name type="scientific">Lophium mytilinum</name>
    <dbReference type="NCBI Taxonomy" id="390894"/>
    <lineage>
        <taxon>Eukaryota</taxon>
        <taxon>Fungi</taxon>
        <taxon>Dikarya</taxon>
        <taxon>Ascomycota</taxon>
        <taxon>Pezizomycotina</taxon>
        <taxon>Dothideomycetes</taxon>
        <taxon>Pleosporomycetidae</taxon>
        <taxon>Mytilinidiales</taxon>
        <taxon>Mytilinidiaceae</taxon>
        <taxon>Lophium</taxon>
    </lineage>
</organism>
<proteinExistence type="predicted"/>